<dbReference type="EMBL" id="FMSV02000052">
    <property type="protein sequence ID" value="SEH04453.1"/>
    <property type="molecule type" value="Genomic_DNA"/>
</dbReference>
<evidence type="ECO:0000313" key="1">
    <source>
        <dbReference type="EMBL" id="SEH04453.1"/>
    </source>
</evidence>
<dbReference type="RefSeq" id="WP_103918522.1">
    <property type="nucleotide sequence ID" value="NZ_FMSV02000052.1"/>
</dbReference>
<name>A0A1H6F4G3_9GAMM</name>
<gene>
    <name evidence="1" type="ORF">MBHS_00299</name>
</gene>
<keyword evidence="2" id="KW-1185">Reference proteome</keyword>
<reference evidence="1 2" key="1">
    <citation type="submission" date="2016-10" db="EMBL/GenBank/DDBJ databases">
        <authorList>
            <person name="de Groot N.N."/>
        </authorList>
    </citation>
    <scope>NUCLEOTIDE SEQUENCE [LARGE SCALE GENOMIC DNA]</scope>
    <source>
        <strain evidence="1">MBHS1</strain>
    </source>
</reference>
<evidence type="ECO:0000313" key="2">
    <source>
        <dbReference type="Proteomes" id="UP000236724"/>
    </source>
</evidence>
<dbReference type="AlphaFoldDB" id="A0A1H6F4G3"/>
<accession>A0A1H6F4G3</accession>
<sequence>MSSDFWQCQGDSLTAPIADKQHSDYMDYLQRWQAFRHPALFMVETQQPEAGKIRLQILDRQDFKTFEQAIPSGFEKLTALSQALDVIQAGIYLSLHPKQLYFHRAGYARWLPASPAFFARQQAVGTDLPVLLASCFALQQDTEDDFTPEWRAFWQSCRQEARLQQVTDVQRLLLMAWPYLTAVRLAMKDRLLTPEQDTQLEQFGKLLGLDEAARYELDKLALQEEPNFRHYISMSS</sequence>
<proteinExistence type="predicted"/>
<organism evidence="1 2">
    <name type="scientific">Candidatus Venteria ishoeyi</name>
    <dbReference type="NCBI Taxonomy" id="1899563"/>
    <lineage>
        <taxon>Bacteria</taxon>
        <taxon>Pseudomonadati</taxon>
        <taxon>Pseudomonadota</taxon>
        <taxon>Gammaproteobacteria</taxon>
        <taxon>Thiotrichales</taxon>
        <taxon>Thiotrichaceae</taxon>
        <taxon>Venteria</taxon>
    </lineage>
</organism>
<dbReference type="Proteomes" id="UP000236724">
    <property type="component" value="Unassembled WGS sequence"/>
</dbReference>
<protein>
    <submittedName>
        <fullName evidence="1">Uncharacterized protein</fullName>
    </submittedName>
</protein>